<feature type="compositionally biased region" description="Acidic residues" evidence="4">
    <location>
        <begin position="637"/>
        <end position="662"/>
    </location>
</feature>
<proteinExistence type="predicted"/>
<feature type="compositionally biased region" description="Low complexity" evidence="4">
    <location>
        <begin position="828"/>
        <end position="842"/>
    </location>
</feature>
<feature type="repeat" description="TPR" evidence="3">
    <location>
        <begin position="909"/>
        <end position="942"/>
    </location>
</feature>
<reference evidence="5" key="1">
    <citation type="submission" date="2009-10" db="EMBL/GenBank/DDBJ databases">
        <title>Complete sequence of Fibrobacter succinogenes subsp. succinogenes S85.</title>
        <authorList>
            <consortium name="US DOE Joint Genome Institute"/>
            <person name="Lucas S."/>
            <person name="Copeland A."/>
            <person name="Lapidus A."/>
            <person name="Glavina del Rio T."/>
            <person name="Tice H."/>
            <person name="Bruce D."/>
            <person name="Goodwin L."/>
            <person name="Pitluck S."/>
            <person name="Chertkov O."/>
            <person name="Detter J.C."/>
            <person name="Han C."/>
            <person name="Tapia R."/>
            <person name="Larimer F."/>
            <person name="Land M."/>
            <person name="Hauser L."/>
            <person name="Kyrpides N."/>
            <person name="Mikhailova N."/>
            <person name="Weimer P.J."/>
            <person name="Stevenson D.M."/>
            <person name="Boyum J."/>
            <person name="Brumm P.I."/>
            <person name="Mead D."/>
        </authorList>
    </citation>
    <scope>NUCLEOTIDE SEQUENCE [LARGE SCALE GENOMIC DNA]</scope>
    <source>
        <strain evidence="5">S85</strain>
    </source>
</reference>
<feature type="compositionally biased region" description="Low complexity" evidence="4">
    <location>
        <begin position="476"/>
        <end position="488"/>
    </location>
</feature>
<evidence type="ECO:0000256" key="3">
    <source>
        <dbReference type="PROSITE-ProRule" id="PRU00339"/>
    </source>
</evidence>
<feature type="repeat" description="TPR" evidence="3">
    <location>
        <begin position="19"/>
        <end position="52"/>
    </location>
</feature>
<evidence type="ECO:0000313" key="6">
    <source>
        <dbReference type="Proteomes" id="UP000001497"/>
    </source>
</evidence>
<evidence type="ECO:0000313" key="5">
    <source>
        <dbReference type="EMBL" id="ACX76327.1"/>
    </source>
</evidence>
<dbReference type="PROSITE" id="PS50005">
    <property type="entry name" value="TPR"/>
    <property type="match status" value="2"/>
</dbReference>
<dbReference type="InterPro" id="IPR019734">
    <property type="entry name" value="TPR_rpt"/>
</dbReference>
<feature type="compositionally biased region" description="Low complexity" evidence="4">
    <location>
        <begin position="788"/>
        <end position="797"/>
    </location>
</feature>
<keyword evidence="2 3" id="KW-0802">TPR repeat</keyword>
<evidence type="ECO:0000256" key="4">
    <source>
        <dbReference type="SAM" id="MobiDB-lite"/>
    </source>
</evidence>
<feature type="compositionally biased region" description="Basic and acidic residues" evidence="4">
    <location>
        <begin position="681"/>
        <end position="690"/>
    </location>
</feature>
<gene>
    <name evidence="5" type="ordered locus">Fisuc_2744</name>
</gene>
<feature type="compositionally biased region" description="Acidic residues" evidence="4">
    <location>
        <begin position="599"/>
        <end position="608"/>
    </location>
</feature>
<protein>
    <submittedName>
        <fullName evidence="5">Tetratricopeptide repeat protein</fullName>
    </submittedName>
</protein>
<dbReference type="PANTHER" id="PTHR44943:SF8">
    <property type="entry name" value="TPR REPEAT-CONTAINING PROTEIN MJ0263"/>
    <property type="match status" value="1"/>
</dbReference>
<feature type="compositionally biased region" description="Acidic residues" evidence="4">
    <location>
        <begin position="229"/>
        <end position="239"/>
    </location>
</feature>
<feature type="compositionally biased region" description="Low complexity" evidence="4">
    <location>
        <begin position="242"/>
        <end position="252"/>
    </location>
</feature>
<sequence length="963" mass="103103">MAVTLDSLRKTVKKNKGRSQALAWLADMERASGDYEAALKTVDAALAASPSDIPAMLVRAKILAGQQDFAGSISEYKKVLAKDPFCLSAHKRMGESYDKLGKEAERNACFRRVHDMDPLDPFWKDEYDVLTEEEQASLVAPPMDDSSFTMDVTDDSENAESGEDNIFANLAASLPNTDEEDNSSMDALRNSLNFASDEIAKGGDEVQDASFDQALNSSEVSSAISDILGGDDDLDVEESSGEKSSASSSLFSHFADENEKADEAVEPQLEEKSNENEFSLDSLDEPLEADEHATNVDDAFSSLLGEDELPEEAPATQSAAPAQEEGGLFEKSADADFSLNENASLDEGAGLNEDSGLNEGTDAPAESLDVPDEEPTDQENLAGGHSESAIPTTHMDFSDEEDYGEPNLLNLDESEEPKAEESATNVDDAFSSLLGDDELPEEKSEKPAETAEEEVSLEEPIAEQPAEETVEEAVEETAAPVEKTAAEPSLEETASESESAELTLDEPAAEESTADESTEKTLEESVEDSFGSLFEKSADADFSLNDEPSADESSESVLEKAPEFTPTESAENIAPAAGLVPTSHIDFSDEEDAPKADDDFVLDLDEEAPAEKLEEPAAEEVAENVAEAPAESLENVATEEDESAADEVDGAFDALFGDDDDAPAEKAVEETPVQEELAADESPKEEDLAKEMGGAFASMFGDDDATPAESAPAEEPVEKAPAEELLSQEATSAEFEEEAVKDDVEKSVDESFDSIFGADADDLPEEKSEVAEAPADASTSSVTENIEETAAPAEEPTSVFSAPIDSFEEPSDETLEEPAAEQLEEPVAETAEPVAEEAPSAELDSIDSEVSNAFKGLFDEDDSLPESDEPNNNGVDYLMSGDSDDEVAASLVENADAPLSRGATDLDDSLNTRTLADIYMEQGVYDKALEIYSDLAKKNPDNEDIKSRLEEVKKLCREKFGEV</sequence>
<feature type="region of interest" description="Disordered" evidence="4">
    <location>
        <begin position="141"/>
        <end position="161"/>
    </location>
</feature>
<keyword evidence="1" id="KW-0677">Repeat</keyword>
<dbReference type="SUPFAM" id="SSF48452">
    <property type="entry name" value="TPR-like"/>
    <property type="match status" value="1"/>
</dbReference>
<dbReference type="EMBL" id="CP001792">
    <property type="protein sequence ID" value="ACX76327.1"/>
    <property type="molecule type" value="Genomic_DNA"/>
</dbReference>
<feature type="compositionally biased region" description="Basic and acidic residues" evidence="4">
    <location>
        <begin position="254"/>
        <end position="275"/>
    </location>
</feature>
<evidence type="ECO:0000256" key="1">
    <source>
        <dbReference type="ARBA" id="ARBA00022737"/>
    </source>
</evidence>
<evidence type="ECO:0000256" key="2">
    <source>
        <dbReference type="ARBA" id="ARBA00022803"/>
    </source>
</evidence>
<organism evidence="5 6">
    <name type="scientific">Fibrobacter succinogenes (strain ATCC 19169 / S85)</name>
    <dbReference type="NCBI Taxonomy" id="59374"/>
    <lineage>
        <taxon>Bacteria</taxon>
        <taxon>Pseudomonadati</taxon>
        <taxon>Fibrobacterota</taxon>
        <taxon>Fibrobacteria</taxon>
        <taxon>Fibrobacterales</taxon>
        <taxon>Fibrobacteraceae</taxon>
        <taxon>Fibrobacter</taxon>
    </lineage>
</organism>
<dbReference type="Gene3D" id="1.25.40.10">
    <property type="entry name" value="Tetratricopeptide repeat domain"/>
    <property type="match status" value="2"/>
</dbReference>
<dbReference type="Proteomes" id="UP000001497">
    <property type="component" value="Chromosome"/>
</dbReference>
<name>A0ABM5LLY0_FIBSS</name>
<feature type="region of interest" description="Disordered" evidence="4">
    <location>
        <begin position="226"/>
        <end position="881"/>
    </location>
</feature>
<feature type="compositionally biased region" description="Acidic residues" evidence="4">
    <location>
        <begin position="806"/>
        <end position="827"/>
    </location>
</feature>
<feature type="compositionally biased region" description="Acidic residues" evidence="4">
    <location>
        <begin position="489"/>
        <end position="516"/>
    </location>
</feature>
<dbReference type="SMART" id="SM00028">
    <property type="entry name" value="TPR"/>
    <property type="match status" value="4"/>
</dbReference>
<dbReference type="InterPro" id="IPR011990">
    <property type="entry name" value="TPR-like_helical_dom_sf"/>
</dbReference>
<keyword evidence="6" id="KW-1185">Reference proteome</keyword>
<dbReference type="PANTHER" id="PTHR44943">
    <property type="entry name" value="CELLULOSE SYNTHASE OPERON PROTEIN C"/>
    <property type="match status" value="1"/>
</dbReference>
<feature type="compositionally biased region" description="Acidic residues" evidence="4">
    <location>
        <begin position="152"/>
        <end position="161"/>
    </location>
</feature>
<feature type="compositionally biased region" description="Acidic residues" evidence="4">
    <location>
        <begin position="859"/>
        <end position="869"/>
    </location>
</feature>
<dbReference type="Pfam" id="PF13428">
    <property type="entry name" value="TPR_14"/>
    <property type="match status" value="1"/>
</dbReference>
<feature type="compositionally biased region" description="Acidic residues" evidence="4">
    <location>
        <begin position="450"/>
        <end position="475"/>
    </location>
</feature>
<accession>A0ABM5LLY0</accession>
<dbReference type="InterPro" id="IPR051685">
    <property type="entry name" value="Ycf3/AcsC/BcsC/TPR_MFPF"/>
</dbReference>